<comment type="caution">
    <text evidence="16">The sequence shown here is derived from an EMBL/GenBank/DDBJ whole genome shotgun (WGS) entry which is preliminary data.</text>
</comment>
<dbReference type="InterPro" id="IPR045090">
    <property type="entry name" value="Pept_M3A_M3B"/>
</dbReference>
<dbReference type="Gene3D" id="1.10.1370.10">
    <property type="entry name" value="Neurolysin, domain 3"/>
    <property type="match status" value="3"/>
</dbReference>
<accession>A0A9Q0N1P5</accession>
<proteinExistence type="inferred from homology"/>
<organism evidence="16 17">
    <name type="scientific">Pseudolycoriella hygida</name>
    <dbReference type="NCBI Taxonomy" id="35572"/>
    <lineage>
        <taxon>Eukaryota</taxon>
        <taxon>Metazoa</taxon>
        <taxon>Ecdysozoa</taxon>
        <taxon>Arthropoda</taxon>
        <taxon>Hexapoda</taxon>
        <taxon>Insecta</taxon>
        <taxon>Pterygota</taxon>
        <taxon>Neoptera</taxon>
        <taxon>Endopterygota</taxon>
        <taxon>Diptera</taxon>
        <taxon>Nematocera</taxon>
        <taxon>Sciaroidea</taxon>
        <taxon>Sciaridae</taxon>
        <taxon>Pseudolycoriella</taxon>
    </lineage>
</organism>
<dbReference type="InterPro" id="IPR024077">
    <property type="entry name" value="Neurolysin/TOP_dom2"/>
</dbReference>
<keyword evidence="17" id="KW-1185">Reference proteome</keyword>
<dbReference type="InterPro" id="IPR019819">
    <property type="entry name" value="Carboxylesterase_B_CS"/>
</dbReference>
<dbReference type="SUPFAM" id="SSF53474">
    <property type="entry name" value="alpha/beta-Hydrolases"/>
    <property type="match status" value="1"/>
</dbReference>
<dbReference type="PANTHER" id="PTHR11804">
    <property type="entry name" value="PROTEASE M3 THIMET OLIGOPEPTIDASE-RELATED"/>
    <property type="match status" value="1"/>
</dbReference>
<protein>
    <submittedName>
        <fullName evidence="16">Thimet oligopeptidase</fullName>
    </submittedName>
</protein>
<keyword evidence="6 13" id="KW-0645">Protease</keyword>
<comment type="cofactor">
    <cofactor evidence="13">
        <name>Zn(2+)</name>
        <dbReference type="ChEBI" id="CHEBI:29105"/>
    </cofactor>
    <text evidence="13">Binds 1 zinc ion.</text>
</comment>
<evidence type="ECO:0000259" key="14">
    <source>
        <dbReference type="Pfam" id="PF00135"/>
    </source>
</evidence>
<evidence type="ECO:0000256" key="1">
    <source>
        <dbReference type="ARBA" id="ARBA00004496"/>
    </source>
</evidence>
<feature type="domain" description="Peptidase M3A/M3B catalytic" evidence="15">
    <location>
        <begin position="1814"/>
        <end position="2108"/>
    </location>
</feature>
<keyword evidence="7 13" id="KW-0479">Metal-binding</keyword>
<dbReference type="FunFam" id="1.20.1050.40:FF:000001">
    <property type="entry name" value="Thimet oligopeptidase 1"/>
    <property type="match status" value="2"/>
</dbReference>
<evidence type="ECO:0000313" key="16">
    <source>
        <dbReference type="EMBL" id="KAJ6641686.1"/>
    </source>
</evidence>
<dbReference type="EMBL" id="WJQU01000002">
    <property type="protein sequence ID" value="KAJ6641686.1"/>
    <property type="molecule type" value="Genomic_DNA"/>
</dbReference>
<gene>
    <name evidence="16" type="primary">THOP1</name>
    <name evidence="16" type="ORF">Bhyg_06626</name>
</gene>
<evidence type="ECO:0000256" key="2">
    <source>
        <dbReference type="ARBA" id="ARBA00005964"/>
    </source>
</evidence>
<dbReference type="PROSITE" id="PS00941">
    <property type="entry name" value="CARBOXYLESTERASE_B_2"/>
    <property type="match status" value="1"/>
</dbReference>
<dbReference type="Pfam" id="PF00135">
    <property type="entry name" value="COesterase"/>
    <property type="match status" value="1"/>
</dbReference>
<evidence type="ECO:0000256" key="7">
    <source>
        <dbReference type="ARBA" id="ARBA00022723"/>
    </source>
</evidence>
<dbReference type="CDD" id="cd06455">
    <property type="entry name" value="M3A_TOP"/>
    <property type="match status" value="1"/>
</dbReference>
<dbReference type="OrthoDB" id="7771714at2759"/>
<dbReference type="PANTHER" id="PTHR11804:SF84">
    <property type="entry name" value="SACCHAROLYSIN"/>
    <property type="match status" value="1"/>
</dbReference>
<dbReference type="GO" id="GO:0046872">
    <property type="term" value="F:metal ion binding"/>
    <property type="evidence" value="ECO:0007669"/>
    <property type="project" value="UniProtKB-UniRule"/>
</dbReference>
<dbReference type="InterPro" id="IPR019826">
    <property type="entry name" value="Carboxylesterase_B_AS"/>
</dbReference>
<keyword evidence="11" id="KW-1015">Disulfide bond</keyword>
<evidence type="ECO:0000256" key="10">
    <source>
        <dbReference type="ARBA" id="ARBA00023049"/>
    </source>
</evidence>
<sequence>MSVFMVIDNHEILTDTTFDACRIEERIELSTIVKTNSGPVRGKIVKTLFDDLPFYAFKGIPYAEAPLNKLRFKPPVPKKSWTDTLEASKFGNVCLQNANHFGATIIGSEDCLFLNIYTPDVASNKKRAVMFYIHGGGFTEGSGNDDLYGPDFLINEDVVVVTHNYRLGVLGFTSLGTSEYSGNMGLKDQNLALKWVKQNIEHFGGDPNRITIFGHSAGAGCTHYHVLSSETNSLFQRAIHMSGSAISYWARYVPGSHKEQMFAMANSTGTSLRSDEDLTTFLQNVDAEYFLKNFETTIAVGAVPRKELELLWGPVIEGKTANNQFIQMNPEDILGDKFNGKIDTMFGITSAEALIFIKEEINDPELLEPFDNIFQLQLTRNRMETDYDSDEYKKFAKEIRNFYFGENVRVSNKTLAEYNDLLSDLFFVYGIDQSVKGHAKNANAKSYYYRFSVDANLNAFKSMLNTKSLSGASHGDELCYLFRCRMFEEVYDNAADDSIEMNTIRTVTKLWTNFAKFGNPTPDDHPIEFKPVDKNFIHFVEITNEGLFPALRPRGKFMDFWTDLLGRYDSLVKNVKSRDELVLIYATTCCCNVKADDSNVPPCRPVVLQYLKSQGKLDPDYPTETSSIQCPMKIPEDLYSRVEVIIEIDAKRYLSNKADCFMKELRLRRTIHDLMLAALLYDSKDERRKIPITELRHLLNEMEYCVFLSSYQASTMTSKPNELPEGMQHNWDIKSWTERDIKNRLTEVLEIIRNLYDRAVQRLTFGHHWWHGTLGTPIVFPKLVSTSKEVRDAASEAGKEIDKLTLEMFSRKDIFQRLVEYKKTCDLDPEYMRFVDRMLTTGRRCGIQLEDEHRIPFLRVMNDINSLASEFEQNVIEDNCSVLLNADELDGLPDNFIKELKVDQETGLRTISIRSTCYLTLMQMCRNPKTRRKAFIAFENVGGGRNEEIMQEVIGKRQNCAYFLDYPNWAAYRQEILIAKNQETVNFFLNNLVSKIQPLWEAEQDALLKLKEDECNKYGYEFNGELYMWDIDYYANMFEEREYGINRDMVKEYFPLETVTNGMLGIYSHILGLNFTKLKDPPTWHEDVFAYKVSDKESGELMGYVYMDLYPRSGKFPHFATLPLQRMQHNWDIKSWTERDIKNRLTEVLEIIRNLYDRAGTADMADLSFETLLQPLLKVQRLTFGHHWWHGTLGTPIVFPKLVSTSKEVRDAASEAGKEIDKLTLEMFSRKDIFQRLVEYKKTCDLDPEYMRFVDRMLTTGRRCGVELEDEQQRAVICLMNDINSLVSEFEQNVIEDNCSVLLNADELDGLPDNFIKELKVDQETGLRTISISFASYLPLMQTCRNPKTRRKVLIAFENVGGRRNEEIMQKVIEMRHKCADLLGYENWAAYRQEMLIAKNPETVNFFLNNLVSKIQPLWEEEQDALLKLKEDECNKYGYEFNGELYMWDIDYYANMFEEREYGINRDMVKEYFPLETVTNGMLGIYSHILGLNFTKLKDPPTWHEDVFAYKVNDKESGELMGYVYMDLYPRSGKFPHFATLPLQSGALNENGIKEKLPLILCVDNKTVCENCVYQSLHIIIFFSMWKSWGHKAPTTASTRMRHNWNIKSWTAADIKNRLTEVLTKIRTLYDQAGTADMRNLSFSTLIDPLLDVQRLTFGYNWWYGTLGSTVVFPKLISVSKEVRDAATEAENAINELTLEMCARKDIFERLLAYKKFCKLQPENMRYVDRMITMAKRNGLELEDEQQSRLQELLNNINVLVSEFEQNVNEDKSFILLSDVELAGVHYLYIRSLDIDRESGLRKCTMNVSCYLPIMRKCRNAESRRKLNTAYLNVGGRRNEEIMQQVIAMRQECANLLGYENWAAYRLEMNMAKDTETVSEFLTTLASKLQPLWEREKAAFLKLKEEECKKFRYHFNNQLDAWDLPYYSNMLEEKKYAIDTDLIKVYFPLETVTNGMLGIYSHLLGVHFAKLVDPPTWHESVFVYKVNDKESGELMGYVYMDLFPRPGKFFHFGNIPMQSGALNENGVKDKTITCMVCNFTPPASDLPSLLTPADVEAYFHEFGHAMHVICCKAKNHIFWGLHVEMDFLEAPSQMLENWAKEKEVLSRIFDAPTDSIPTLLHPFEIKEYFAEFGRAMYATCSKAKVQMFWGNHAQYDIREAPVAMLKHFVFTRPILNRLSGHYLTGEKIEDRFLEKLKELHKMNKGYHSLCQLLHALFDQIIHSVRGLNPHVLYNDLMQQVMGLVPPQSTFPPGGYDKMMLRQDGRVYHRLYADIYGADMYETVFGKVGPLDSNAGIRFRNIIMETGGTREGMAMLRAFLGREPNEEAFLRSIDVFVYKVNDKESGELMGFVYMDLFPRPGKYSHFANKPMQSRALNENGIKEKTVTCKPSLLTPNEVKTFFHEFGHAMHAICSKAKVQMFWGVHVECAFVEAPSQMLENWVREKDVLALISGHFQTGEKIPDTLVDKIKKAENANAGYTILRQIVLATFDQRIPRIPKNQDGSLNP</sequence>
<feature type="domain" description="Peptidase M3A/M3B catalytic" evidence="15">
    <location>
        <begin position="2109"/>
        <end position="2332"/>
    </location>
</feature>
<dbReference type="Gene3D" id="1.10.1370.40">
    <property type="match status" value="2"/>
</dbReference>
<feature type="domain" description="Carboxylesterase type B" evidence="14">
    <location>
        <begin position="30"/>
        <end position="546"/>
    </location>
</feature>
<evidence type="ECO:0000256" key="11">
    <source>
        <dbReference type="ARBA" id="ARBA00023157"/>
    </source>
</evidence>
<evidence type="ECO:0000256" key="5">
    <source>
        <dbReference type="ARBA" id="ARBA00022490"/>
    </source>
</evidence>
<dbReference type="Gene3D" id="1.20.1050.40">
    <property type="entry name" value="Endopeptidase. Chain P, domain 1"/>
    <property type="match status" value="3"/>
</dbReference>
<dbReference type="PROSITE" id="PS00122">
    <property type="entry name" value="CARBOXYLESTERASE_B_1"/>
    <property type="match status" value="1"/>
</dbReference>
<dbReference type="Pfam" id="PF01432">
    <property type="entry name" value="Peptidase_M3"/>
    <property type="match status" value="5"/>
</dbReference>
<evidence type="ECO:0000256" key="4">
    <source>
        <dbReference type="ARBA" id="ARBA00022487"/>
    </source>
</evidence>
<dbReference type="SUPFAM" id="SSF55486">
    <property type="entry name" value="Metalloproteases ('zincins'), catalytic domain"/>
    <property type="match status" value="5"/>
</dbReference>
<keyword evidence="10 13" id="KW-0482">Metalloprotease</keyword>
<dbReference type="GO" id="GO:0006508">
    <property type="term" value="P:proteolysis"/>
    <property type="evidence" value="ECO:0007669"/>
    <property type="project" value="UniProtKB-KW"/>
</dbReference>
<comment type="subcellular location">
    <subcellularLocation>
        <location evidence="1">Cytoplasm</location>
    </subcellularLocation>
</comment>
<feature type="domain" description="Peptidase M3A/M3B catalytic" evidence="15">
    <location>
        <begin position="2333"/>
        <end position="2493"/>
    </location>
</feature>
<dbReference type="Gene3D" id="3.40.50.1820">
    <property type="entry name" value="alpha/beta hydrolase"/>
    <property type="match status" value="1"/>
</dbReference>
<evidence type="ECO:0000256" key="13">
    <source>
        <dbReference type="RuleBase" id="RU003435"/>
    </source>
</evidence>
<keyword evidence="4" id="KW-0719">Serine esterase</keyword>
<dbReference type="Proteomes" id="UP001151699">
    <property type="component" value="Chromosome B"/>
</dbReference>
<evidence type="ECO:0000256" key="3">
    <source>
        <dbReference type="ARBA" id="ARBA00006040"/>
    </source>
</evidence>
<keyword evidence="9 13" id="KW-0862">Zinc</keyword>
<evidence type="ECO:0000256" key="6">
    <source>
        <dbReference type="ARBA" id="ARBA00022670"/>
    </source>
</evidence>
<reference evidence="16" key="1">
    <citation type="submission" date="2022-07" db="EMBL/GenBank/DDBJ databases">
        <authorList>
            <person name="Trinca V."/>
            <person name="Uliana J.V.C."/>
            <person name="Torres T.T."/>
            <person name="Ward R.J."/>
            <person name="Monesi N."/>
        </authorList>
    </citation>
    <scope>NUCLEOTIDE SEQUENCE</scope>
    <source>
        <strain evidence="16">HSMRA1968</strain>
        <tissue evidence="16">Whole embryos</tissue>
    </source>
</reference>
<dbReference type="InterPro" id="IPR029058">
    <property type="entry name" value="AB_hydrolase_fold"/>
</dbReference>
<dbReference type="FunFam" id="3.40.390.10:FF:000074">
    <property type="entry name" value="Metalloprotease"/>
    <property type="match status" value="1"/>
</dbReference>
<dbReference type="GO" id="GO:0004222">
    <property type="term" value="F:metalloendopeptidase activity"/>
    <property type="evidence" value="ECO:0007669"/>
    <property type="project" value="InterPro"/>
</dbReference>
<keyword evidence="8 13" id="KW-0378">Hydrolase</keyword>
<dbReference type="GO" id="GO:0005758">
    <property type="term" value="C:mitochondrial intermembrane space"/>
    <property type="evidence" value="ECO:0007669"/>
    <property type="project" value="TreeGrafter"/>
</dbReference>
<keyword evidence="12" id="KW-0325">Glycoprotein</keyword>
<evidence type="ECO:0000256" key="12">
    <source>
        <dbReference type="ARBA" id="ARBA00023180"/>
    </source>
</evidence>
<name>A0A9Q0N1P5_9DIPT</name>
<feature type="domain" description="Peptidase M3A/M3B catalytic" evidence="15">
    <location>
        <begin position="1340"/>
        <end position="1562"/>
    </location>
</feature>
<keyword evidence="5" id="KW-0963">Cytoplasm</keyword>
<feature type="domain" description="Peptidase M3A/M3B catalytic" evidence="15">
    <location>
        <begin position="921"/>
        <end position="1120"/>
    </location>
</feature>
<evidence type="ECO:0000256" key="9">
    <source>
        <dbReference type="ARBA" id="ARBA00022833"/>
    </source>
</evidence>
<dbReference type="InterPro" id="IPR001567">
    <property type="entry name" value="Pept_M3A_M3B_dom"/>
</dbReference>
<dbReference type="InterPro" id="IPR024080">
    <property type="entry name" value="Neurolysin/TOP_N"/>
</dbReference>
<evidence type="ECO:0000313" key="17">
    <source>
        <dbReference type="Proteomes" id="UP001151699"/>
    </source>
</evidence>
<dbReference type="InterPro" id="IPR002018">
    <property type="entry name" value="CarbesteraseB"/>
</dbReference>
<evidence type="ECO:0000256" key="8">
    <source>
        <dbReference type="ARBA" id="ARBA00022801"/>
    </source>
</evidence>
<dbReference type="GO" id="GO:0006518">
    <property type="term" value="P:peptide metabolic process"/>
    <property type="evidence" value="ECO:0007669"/>
    <property type="project" value="TreeGrafter"/>
</dbReference>
<dbReference type="GO" id="GO:0052689">
    <property type="term" value="F:carboxylic ester hydrolase activity"/>
    <property type="evidence" value="ECO:0007669"/>
    <property type="project" value="UniProtKB-KW"/>
</dbReference>
<comment type="similarity">
    <text evidence="3 13">Belongs to the peptidase M3 family.</text>
</comment>
<comment type="similarity">
    <text evidence="2">Belongs to the type-B carboxylesterase/lipase family.</text>
</comment>
<evidence type="ECO:0000259" key="15">
    <source>
        <dbReference type="Pfam" id="PF01432"/>
    </source>
</evidence>